<dbReference type="InterPro" id="IPR028614">
    <property type="entry name" value="GDP_fucose/colitose_synth"/>
</dbReference>
<sequence>MNIHSRIFVAGHRGMVGSALVRRLVASGYQNVITRPRAELDLTNQAAVNRFFETEQIDVVLLAAARVGGILANASQPGEFIYENLVIETNVIHAAYRARVERLVFFGSSCIYPKQCPQPIREEYLLGSPLEPTNDAYAIAKIAGLKLCEAYNREYGTHYVALMPTNLYGPNDNYDLNSSHVLPALLRKAHEARLSDAPTLTVWGSGTPRREFLHVDDLAAATLFVLEHNVMEGLFNVGVGEDLTIRELAESICKVVGFEGELVFDSSKPDGTPRKLLDVSRLTQMGWRATIGLEDGIAATYREFLESDAGSPAAALQA</sequence>
<dbReference type="EC" id="1.1.1.271" evidence="5"/>
<evidence type="ECO:0000259" key="6">
    <source>
        <dbReference type="Pfam" id="PF01370"/>
    </source>
</evidence>
<evidence type="ECO:0000256" key="5">
    <source>
        <dbReference type="HAMAP-Rule" id="MF_00956"/>
    </source>
</evidence>
<dbReference type="Proteomes" id="UP001430614">
    <property type="component" value="Unassembled WGS sequence"/>
</dbReference>
<feature type="active site" description="Proton donor/acceptor" evidence="5">
    <location>
        <position position="137"/>
    </location>
</feature>
<comment type="caution">
    <text evidence="7">The sequence shown here is derived from an EMBL/GenBank/DDBJ whole genome shotgun (WGS) entry which is preliminary data.</text>
</comment>
<feature type="site" description="Important for catalytic activity" evidence="5">
    <location>
        <position position="108"/>
    </location>
</feature>
<accession>A0ABS8K942</accession>
<proteinExistence type="inferred from homology"/>
<comment type="caution">
    <text evidence="5">Lacks conserved residue(s) required for the propagation of feature annotation.</text>
</comment>
<dbReference type="SUPFAM" id="SSF51735">
    <property type="entry name" value="NAD(P)-binding Rossmann-fold domains"/>
    <property type="match status" value="1"/>
</dbReference>
<dbReference type="InterPro" id="IPR001509">
    <property type="entry name" value="Epimerase_deHydtase"/>
</dbReference>
<gene>
    <name evidence="5" type="primary">fcl</name>
    <name evidence="7" type="ORF">LJ655_05020</name>
</gene>
<name>A0ABS8K942_9BURK</name>
<feature type="binding site" evidence="5">
    <location>
        <position position="180"/>
    </location>
    <ligand>
        <name>NADP(+)</name>
        <dbReference type="ChEBI" id="CHEBI:58349"/>
    </ligand>
</feature>
<organism evidence="7 8">
    <name type="scientific">Paraburkholderia translucens</name>
    <dbReference type="NCBI Taxonomy" id="2886945"/>
    <lineage>
        <taxon>Bacteria</taxon>
        <taxon>Pseudomonadati</taxon>
        <taxon>Pseudomonadota</taxon>
        <taxon>Betaproteobacteria</taxon>
        <taxon>Burkholderiales</taxon>
        <taxon>Burkholderiaceae</taxon>
        <taxon>Paraburkholderia</taxon>
    </lineage>
</organism>
<feature type="binding site" evidence="5">
    <location>
        <position position="203"/>
    </location>
    <ligand>
        <name>substrate</name>
    </ligand>
</feature>
<dbReference type="HAMAP" id="MF_00956">
    <property type="entry name" value="GDP_fucose_synth"/>
    <property type="match status" value="1"/>
</dbReference>
<evidence type="ECO:0000256" key="2">
    <source>
        <dbReference type="ARBA" id="ARBA00022857"/>
    </source>
</evidence>
<dbReference type="Gene3D" id="3.40.50.720">
    <property type="entry name" value="NAD(P)-binding Rossmann-like Domain"/>
    <property type="match status" value="1"/>
</dbReference>
<dbReference type="RefSeq" id="WP_230560151.1">
    <property type="nucleotide sequence ID" value="NZ_JAJITC010000002.1"/>
</dbReference>
<reference evidence="7 8" key="1">
    <citation type="submission" date="2021-11" db="EMBL/GenBank/DDBJ databases">
        <authorList>
            <person name="Oh E.-T."/>
            <person name="Kim S.-B."/>
        </authorList>
    </citation>
    <scope>NUCLEOTIDE SEQUENCE [LARGE SCALE GENOMIC DNA]</scope>
    <source>
        <strain evidence="7 8">MMS20-SJTN17</strain>
    </source>
</reference>
<evidence type="ECO:0000313" key="8">
    <source>
        <dbReference type="Proteomes" id="UP001430614"/>
    </source>
</evidence>
<evidence type="ECO:0000256" key="3">
    <source>
        <dbReference type="ARBA" id="ARBA00023002"/>
    </source>
</evidence>
<dbReference type="PANTHER" id="PTHR43238:SF1">
    <property type="entry name" value="GDP-L-FUCOSE SYNTHASE"/>
    <property type="match status" value="1"/>
</dbReference>
<feature type="binding site" evidence="5">
    <location>
        <begin position="164"/>
        <end position="167"/>
    </location>
    <ligand>
        <name>NADP(+)</name>
        <dbReference type="ChEBI" id="CHEBI:58349"/>
    </ligand>
</feature>
<comment type="catalytic activity">
    <reaction evidence="5">
        <text>GDP-beta-L-fucose + NADP(+) = GDP-4-dehydro-alpha-D-rhamnose + NADPH + H(+)</text>
        <dbReference type="Rhea" id="RHEA:18885"/>
        <dbReference type="ChEBI" id="CHEBI:15378"/>
        <dbReference type="ChEBI" id="CHEBI:57273"/>
        <dbReference type="ChEBI" id="CHEBI:57783"/>
        <dbReference type="ChEBI" id="CHEBI:57964"/>
        <dbReference type="ChEBI" id="CHEBI:58349"/>
        <dbReference type="EC" id="1.1.1.271"/>
    </reaction>
</comment>
<keyword evidence="4 5" id="KW-0413">Isomerase</keyword>
<protein>
    <recommendedName>
        <fullName evidence="5">GDP-L-fucose synthase</fullName>
        <ecNumber evidence="5">1.1.1.271</ecNumber>
    </recommendedName>
    <alternativeName>
        <fullName evidence="5">GDP-4-keto-6-deoxy-D-mannose-3,5-epimerase-4-reductase</fullName>
    </alternativeName>
</protein>
<evidence type="ECO:0000256" key="4">
    <source>
        <dbReference type="ARBA" id="ARBA00023235"/>
    </source>
</evidence>
<keyword evidence="5" id="KW-0511">Multifunctional enzyme</keyword>
<dbReference type="InterPro" id="IPR036291">
    <property type="entry name" value="NAD(P)-bd_dom_sf"/>
</dbReference>
<feature type="site" description="Important for catalytic activity" evidence="5">
    <location>
        <position position="110"/>
    </location>
</feature>
<dbReference type="CDD" id="cd05239">
    <property type="entry name" value="GDP_FS_SDR_e"/>
    <property type="match status" value="1"/>
</dbReference>
<comment type="similarity">
    <text evidence="1 5">Belongs to the NAD(P)-dependent epimerase/dehydratase family. Fucose synthase subfamily.</text>
</comment>
<feature type="binding site" evidence="5">
    <location>
        <begin position="11"/>
        <end position="17"/>
    </location>
    <ligand>
        <name>NADP(+)</name>
        <dbReference type="ChEBI" id="CHEBI:58349"/>
    </ligand>
</feature>
<evidence type="ECO:0000313" key="7">
    <source>
        <dbReference type="EMBL" id="MCC8401263.1"/>
    </source>
</evidence>
<keyword evidence="8" id="KW-1185">Reference proteome</keyword>
<feature type="binding site" evidence="5">
    <location>
        <position position="188"/>
    </location>
    <ligand>
        <name>substrate</name>
    </ligand>
</feature>
<dbReference type="Pfam" id="PF01370">
    <property type="entry name" value="Epimerase"/>
    <property type="match status" value="1"/>
</dbReference>
<keyword evidence="3 5" id="KW-0560">Oxidoreductase</keyword>
<dbReference type="EMBL" id="JAJITC010000002">
    <property type="protein sequence ID" value="MCC8401263.1"/>
    <property type="molecule type" value="Genomic_DNA"/>
</dbReference>
<comment type="function">
    <text evidence="5">Catalyzes the two-step NADP-dependent conversion of GDP-4-dehydro-6-deoxy-D-mannose to GDP-fucose, involving an epimerase and a reductase reaction.</text>
</comment>
<dbReference type="PANTHER" id="PTHR43238">
    <property type="entry name" value="GDP-L-FUCOSE SYNTHASE"/>
    <property type="match status" value="1"/>
</dbReference>
<feature type="domain" description="NAD-dependent epimerase/dehydratase" evidence="6">
    <location>
        <begin position="7"/>
        <end position="238"/>
    </location>
</feature>
<evidence type="ECO:0000256" key="1">
    <source>
        <dbReference type="ARBA" id="ARBA00005959"/>
    </source>
</evidence>
<keyword evidence="2 5" id="KW-0521">NADP</keyword>
<dbReference type="Gene3D" id="3.90.25.10">
    <property type="entry name" value="UDP-galactose 4-epimerase, domain 1"/>
    <property type="match status" value="1"/>
</dbReference>
<feature type="binding site" evidence="5">
    <location>
        <position position="210"/>
    </location>
    <ligand>
        <name>substrate</name>
    </ligand>
</feature>
<comment type="pathway">
    <text evidence="5">Nucleotide-sugar biosynthesis; GDP-L-fucose biosynthesis via de novo pathway; GDP-L-fucose from GDP-alpha-D-mannose: step 2/2.</text>
</comment>
<feature type="binding site" evidence="5">
    <location>
        <position position="141"/>
    </location>
    <ligand>
        <name>NADP(+)</name>
        <dbReference type="ChEBI" id="CHEBI:58349"/>
    </ligand>
</feature>
<feature type="binding site" evidence="5">
    <location>
        <position position="270"/>
    </location>
    <ligand>
        <name>substrate</name>
    </ligand>
</feature>